<evidence type="ECO:0000313" key="4">
    <source>
        <dbReference type="Proteomes" id="UP001209878"/>
    </source>
</evidence>
<evidence type="ECO:0000256" key="2">
    <source>
        <dbReference type="SAM" id="SignalP"/>
    </source>
</evidence>
<accession>A0AAD9P7J5</accession>
<feature type="region of interest" description="Disordered" evidence="1">
    <location>
        <begin position="87"/>
        <end position="106"/>
    </location>
</feature>
<feature type="signal peptide" evidence="2">
    <location>
        <begin position="1"/>
        <end position="26"/>
    </location>
</feature>
<sequence>MTMYTWRLSVVVLHALSVEPRAGVFGLPPPRSAAYEKMKEEQARKFPTDRVRVFMPQSYNCPVGLYSPQNVMHTFQDQAEQVIGALESKERSDDDGAVPVPDGDDL</sequence>
<reference evidence="3" key="1">
    <citation type="journal article" date="2023" name="Mol. Biol. Evol.">
        <title>Third-Generation Sequencing Reveals the Adaptive Role of the Epigenome in Three Deep-Sea Polychaetes.</title>
        <authorList>
            <person name="Perez M."/>
            <person name="Aroh O."/>
            <person name="Sun Y."/>
            <person name="Lan Y."/>
            <person name="Juniper S.K."/>
            <person name="Young C.R."/>
            <person name="Angers B."/>
            <person name="Qian P.Y."/>
        </authorList>
    </citation>
    <scope>NUCLEOTIDE SEQUENCE</scope>
    <source>
        <strain evidence="3">R07B-5</strain>
    </source>
</reference>
<proteinExistence type="predicted"/>
<feature type="compositionally biased region" description="Low complexity" evidence="1">
    <location>
        <begin position="97"/>
        <end position="106"/>
    </location>
</feature>
<dbReference type="EMBL" id="JAODUO010000101">
    <property type="protein sequence ID" value="KAK2189613.1"/>
    <property type="molecule type" value="Genomic_DNA"/>
</dbReference>
<evidence type="ECO:0000256" key="1">
    <source>
        <dbReference type="SAM" id="MobiDB-lite"/>
    </source>
</evidence>
<gene>
    <name evidence="3" type="ORF">NP493_101g06019</name>
</gene>
<keyword evidence="2" id="KW-0732">Signal</keyword>
<dbReference type="AlphaFoldDB" id="A0AAD9P7J5"/>
<name>A0AAD9P7J5_RIDPI</name>
<feature type="chain" id="PRO_5042294847" description="Secreted protein" evidence="2">
    <location>
        <begin position="27"/>
        <end position="106"/>
    </location>
</feature>
<comment type="caution">
    <text evidence="3">The sequence shown here is derived from an EMBL/GenBank/DDBJ whole genome shotgun (WGS) entry which is preliminary data.</text>
</comment>
<evidence type="ECO:0008006" key="5">
    <source>
        <dbReference type="Google" id="ProtNLM"/>
    </source>
</evidence>
<protein>
    <recommendedName>
        <fullName evidence="5">Secreted protein</fullName>
    </recommendedName>
</protein>
<evidence type="ECO:0000313" key="3">
    <source>
        <dbReference type="EMBL" id="KAK2189613.1"/>
    </source>
</evidence>
<keyword evidence="4" id="KW-1185">Reference proteome</keyword>
<organism evidence="3 4">
    <name type="scientific">Ridgeia piscesae</name>
    <name type="common">Tubeworm</name>
    <dbReference type="NCBI Taxonomy" id="27915"/>
    <lineage>
        <taxon>Eukaryota</taxon>
        <taxon>Metazoa</taxon>
        <taxon>Spiralia</taxon>
        <taxon>Lophotrochozoa</taxon>
        <taxon>Annelida</taxon>
        <taxon>Polychaeta</taxon>
        <taxon>Sedentaria</taxon>
        <taxon>Canalipalpata</taxon>
        <taxon>Sabellida</taxon>
        <taxon>Siboglinidae</taxon>
        <taxon>Ridgeia</taxon>
    </lineage>
</organism>
<dbReference type="Proteomes" id="UP001209878">
    <property type="component" value="Unassembled WGS sequence"/>
</dbReference>